<dbReference type="InterPro" id="IPR012341">
    <property type="entry name" value="6hp_glycosidase-like_sf"/>
</dbReference>
<keyword evidence="1" id="KW-0732">Signal</keyword>
<proteinExistence type="predicted"/>
<dbReference type="RefSeq" id="WP_059472323.1">
    <property type="nucleotide sequence ID" value="NZ_CP013387.1"/>
</dbReference>
<dbReference type="InterPro" id="IPR008928">
    <property type="entry name" value="6-hairpin_glycosidase_sf"/>
</dbReference>
<keyword evidence="3" id="KW-1185">Reference proteome</keyword>
<reference evidence="2 3" key="1">
    <citation type="submission" date="2015-12" db="EMBL/GenBank/DDBJ databases">
        <title>Diversity of Burkholderia near neighbor genomes.</title>
        <authorList>
            <person name="Sahl J."/>
            <person name="Wagner D."/>
            <person name="Keim P."/>
        </authorList>
    </citation>
    <scope>NUCLEOTIDE SEQUENCE [LARGE SCALE GENOMIC DNA]</scope>
    <source>
        <strain evidence="2 3">BDU6</strain>
    </source>
</reference>
<feature type="signal peptide" evidence="1">
    <location>
        <begin position="1"/>
        <end position="40"/>
    </location>
</feature>
<name>A0A1B4FQC5_9BURK</name>
<evidence type="ECO:0000313" key="3">
    <source>
        <dbReference type="Proteomes" id="UP000062519"/>
    </source>
</evidence>
<dbReference type="AlphaFoldDB" id="A0A1B4FQC5"/>
<evidence type="ECO:0000256" key="1">
    <source>
        <dbReference type="SAM" id="SignalP"/>
    </source>
</evidence>
<dbReference type="EMBL" id="CP013387">
    <property type="protein sequence ID" value="AOJ05854.1"/>
    <property type="molecule type" value="Genomic_DNA"/>
</dbReference>
<accession>A0A1B4FQC5</accession>
<dbReference type="GO" id="GO:0005975">
    <property type="term" value="P:carbohydrate metabolic process"/>
    <property type="evidence" value="ECO:0007669"/>
    <property type="project" value="InterPro"/>
</dbReference>
<dbReference type="KEGG" id="buu:WS70_27505"/>
<evidence type="ECO:0000313" key="2">
    <source>
        <dbReference type="EMBL" id="AOJ05854.1"/>
    </source>
</evidence>
<organism evidence="2 3">
    <name type="scientific">Burkholderia mayonis</name>
    <dbReference type="NCBI Taxonomy" id="1385591"/>
    <lineage>
        <taxon>Bacteria</taxon>
        <taxon>Pseudomonadati</taxon>
        <taxon>Pseudomonadota</taxon>
        <taxon>Betaproteobacteria</taxon>
        <taxon>Burkholderiales</taxon>
        <taxon>Burkholderiaceae</taxon>
        <taxon>Burkholderia</taxon>
        <taxon>pseudomallei group</taxon>
    </lineage>
</organism>
<gene>
    <name evidence="2" type="ORF">WS70_27505</name>
</gene>
<dbReference type="SUPFAM" id="SSF48208">
    <property type="entry name" value="Six-hairpin glycosidases"/>
    <property type="match status" value="1"/>
</dbReference>
<protein>
    <submittedName>
        <fullName evidence="2">Uncharacterized protein</fullName>
    </submittedName>
</protein>
<dbReference type="Gene3D" id="1.50.10.10">
    <property type="match status" value="1"/>
</dbReference>
<feature type="chain" id="PRO_5015314338" evidence="1">
    <location>
        <begin position="41"/>
        <end position="361"/>
    </location>
</feature>
<sequence length="361" mass="39707">MNRSALVGAACTCAAARLLLRCASRVAALAMCGVALCAHAAELQLSGYYQRPDGAITVRLNGAGIDPYFAAKALLGAADAQLDARQAARAWIAWLLPRQRADGGFDRFCVKDSQYIACADADADDSMMATWMELLVRFAPPNGMPANWARSLARASAHLDTLLDKRTGVYQISPTLHVALLMDNVEVHSALQALAAYYIRRSDYAHASPWSHRADRLSAAILQVFWRGTQSGFRASTQQVDDTSFYPEKVAQIFPILSGIHVPDQSNATIYAQWMHRYGKTWLQLAGTDYPWGLIALIAYKMNDWNTVACWHARSGPYRHGPHWNVLEEALYLAFESRMADPVAPARCGFTTASAAAVLRR</sequence>
<dbReference type="Proteomes" id="UP000062519">
    <property type="component" value="Chromosome 2"/>
</dbReference>